<dbReference type="AlphaFoldDB" id="A0A7G3ZHM6"/>
<dbReference type="Proteomes" id="UP000515788">
    <property type="component" value="Chromosome 4"/>
</dbReference>
<dbReference type="Gene3D" id="1.20.1270.60">
    <property type="entry name" value="Arfaptin homology (AH) domain/BAR domain"/>
    <property type="match status" value="1"/>
</dbReference>
<feature type="region of interest" description="Disordered" evidence="1">
    <location>
        <begin position="278"/>
        <end position="307"/>
    </location>
</feature>
<evidence type="ECO:0008006" key="4">
    <source>
        <dbReference type="Google" id="ProtNLM"/>
    </source>
</evidence>
<proteinExistence type="predicted"/>
<dbReference type="SUPFAM" id="SSF103657">
    <property type="entry name" value="BAR/IMD domain-like"/>
    <property type="match status" value="1"/>
</dbReference>
<dbReference type="OrthoDB" id="5549748at2759"/>
<dbReference type="Pfam" id="PF10455">
    <property type="entry name" value="BAR_2"/>
    <property type="match status" value="1"/>
</dbReference>
<dbReference type="InterPro" id="IPR027267">
    <property type="entry name" value="AH/BAR_dom_sf"/>
</dbReference>
<dbReference type="InterPro" id="IPR018859">
    <property type="entry name" value="BAR_dom-cont"/>
</dbReference>
<reference evidence="2 3" key="1">
    <citation type="submission" date="2020-06" db="EMBL/GenBank/DDBJ databases">
        <title>The yeast mating-type switching endonuclease HO is a domesticated member of an unorthodox homing genetic element family.</title>
        <authorList>
            <person name="Coughlan A.Y."/>
            <person name="Lombardi L."/>
            <person name="Braun-Galleani S."/>
            <person name="Martos A.R."/>
            <person name="Galeote V."/>
            <person name="Bigey F."/>
            <person name="Dequin S."/>
            <person name="Byrne K.P."/>
            <person name="Wolfe K.H."/>
        </authorList>
    </citation>
    <scope>NUCLEOTIDE SEQUENCE [LARGE SCALE GENOMIC DNA]</scope>
    <source>
        <strain evidence="2 3">CBS764</strain>
    </source>
</reference>
<protein>
    <recommendedName>
        <fullName evidence="4">BAR domain-containing protein</fullName>
    </recommendedName>
</protein>
<name>A0A7G3ZHM6_9SACH</name>
<dbReference type="EMBL" id="CP059249">
    <property type="protein sequence ID" value="QLL33012.1"/>
    <property type="molecule type" value="Genomic_DNA"/>
</dbReference>
<evidence type="ECO:0000256" key="1">
    <source>
        <dbReference type="SAM" id="MobiDB-lite"/>
    </source>
</evidence>
<evidence type="ECO:0000313" key="3">
    <source>
        <dbReference type="Proteomes" id="UP000515788"/>
    </source>
</evidence>
<organism evidence="2 3">
    <name type="scientific">Torulaspora globosa</name>
    <dbReference type="NCBI Taxonomy" id="48254"/>
    <lineage>
        <taxon>Eukaryota</taxon>
        <taxon>Fungi</taxon>
        <taxon>Dikarya</taxon>
        <taxon>Ascomycota</taxon>
        <taxon>Saccharomycotina</taxon>
        <taxon>Saccharomycetes</taxon>
        <taxon>Saccharomycetales</taxon>
        <taxon>Saccharomycetaceae</taxon>
        <taxon>Torulaspora</taxon>
    </lineage>
</organism>
<evidence type="ECO:0000313" key="2">
    <source>
        <dbReference type="EMBL" id="QLL33012.1"/>
    </source>
</evidence>
<dbReference type="RefSeq" id="XP_037139686.1">
    <property type="nucleotide sequence ID" value="XM_037283790.1"/>
</dbReference>
<accession>A0A7G3ZHM6</accession>
<dbReference type="KEGG" id="tgb:HG536_0D05340"/>
<sequence length="386" mass="43205">MSGYFSGFSFNKITDSISNAAHKTQDTLNNAIANVSDPHTKLSLKARTRYLQESFGTVGEISKLPPQYQSLERKVDALEKCLKRMLLVTRTFEIEGYDYPPNLTESISDWWSLNKDGWFSSSSKKSQKTKVDASDAFLPHSFAHAISKAAHDCNVVFKDLQEEEEGEEEDEDVVNITEMFDSWSKCYKNIDLGKSEMDSIIVKEFNNKIEKLINQDFKRAHDLRKKVENSRLKFDTVRYEMKLKEEKVGLSTKTKDSSGAETDLKTDDAATAKINIEEAAAEDKSEKAAGDNAANETGDAAPEAEATLDTEHAANIEDAKLLEELEDEFVSNTTAAVEAMGEISECSEILSLAKLFQNFQLVYYRQCVQEIEASLKTLSGLEGENS</sequence>
<gene>
    <name evidence="2" type="ORF">HG536_0D05340</name>
</gene>
<dbReference type="GeneID" id="59326179"/>
<keyword evidence="3" id="KW-1185">Reference proteome</keyword>